<dbReference type="EMBL" id="MNUE01000076">
    <property type="protein sequence ID" value="OJD29617.1"/>
    <property type="molecule type" value="Genomic_DNA"/>
</dbReference>
<reference evidence="2 3" key="1">
    <citation type="submission" date="2016-10" db="EMBL/GenBank/DDBJ databases">
        <title>Proteomics and genomics reveal pathogen-plant mechanisms compatible with a hemibiotrophic lifestyle of Diplodia corticola.</title>
        <authorList>
            <person name="Fernandes I."/>
            <person name="De Jonge R."/>
            <person name="Van De Peer Y."/>
            <person name="Devreese B."/>
            <person name="Alves A."/>
            <person name="Esteves A.C."/>
        </authorList>
    </citation>
    <scope>NUCLEOTIDE SEQUENCE [LARGE SCALE GENOMIC DNA]</scope>
    <source>
        <strain evidence="2 3">CBS 112549</strain>
    </source>
</reference>
<dbReference type="AlphaFoldDB" id="A0A1J9QMB4"/>
<feature type="region of interest" description="Disordered" evidence="1">
    <location>
        <begin position="1"/>
        <end position="100"/>
    </location>
</feature>
<proteinExistence type="predicted"/>
<feature type="compositionally biased region" description="Basic and acidic residues" evidence="1">
    <location>
        <begin position="18"/>
        <end position="48"/>
    </location>
</feature>
<sequence length="100" mass="11123">MIDEDDMTDEEDNATDEDDHKNNEEHGMIDDDDTTDRRDDATAGHHDTSPTAPGDDEPGRQDERNRTHEPIQHDSINAAGRMEYKTAAAPPPSSRSSTHP</sequence>
<comment type="caution">
    <text evidence="2">The sequence shown here is derived from an EMBL/GenBank/DDBJ whole genome shotgun (WGS) entry which is preliminary data.</text>
</comment>
<feature type="compositionally biased region" description="Acidic residues" evidence="1">
    <location>
        <begin position="1"/>
        <end position="17"/>
    </location>
</feature>
<dbReference type="Proteomes" id="UP000183809">
    <property type="component" value="Unassembled WGS sequence"/>
</dbReference>
<name>A0A1J9QMB4_9PEZI</name>
<keyword evidence="3" id="KW-1185">Reference proteome</keyword>
<evidence type="ECO:0000313" key="3">
    <source>
        <dbReference type="Proteomes" id="UP000183809"/>
    </source>
</evidence>
<evidence type="ECO:0000313" key="2">
    <source>
        <dbReference type="EMBL" id="OJD29617.1"/>
    </source>
</evidence>
<dbReference type="GeneID" id="31019235"/>
<organism evidence="2 3">
    <name type="scientific">Diplodia corticola</name>
    <dbReference type="NCBI Taxonomy" id="236234"/>
    <lineage>
        <taxon>Eukaryota</taxon>
        <taxon>Fungi</taxon>
        <taxon>Dikarya</taxon>
        <taxon>Ascomycota</taxon>
        <taxon>Pezizomycotina</taxon>
        <taxon>Dothideomycetes</taxon>
        <taxon>Dothideomycetes incertae sedis</taxon>
        <taxon>Botryosphaeriales</taxon>
        <taxon>Botryosphaeriaceae</taxon>
        <taxon>Diplodia</taxon>
    </lineage>
</organism>
<dbReference type="RefSeq" id="XP_020125877.1">
    <property type="nucleotide sequence ID" value="XM_020278973.1"/>
</dbReference>
<gene>
    <name evidence="2" type="ORF">BKCO1_7600011</name>
</gene>
<accession>A0A1J9QMB4</accession>
<feature type="compositionally biased region" description="Basic and acidic residues" evidence="1">
    <location>
        <begin position="57"/>
        <end position="72"/>
    </location>
</feature>
<evidence type="ECO:0000256" key="1">
    <source>
        <dbReference type="SAM" id="MobiDB-lite"/>
    </source>
</evidence>
<protein>
    <submittedName>
        <fullName evidence="2">Uncharacterized protein</fullName>
    </submittedName>
</protein>